<evidence type="ECO:0000256" key="8">
    <source>
        <dbReference type="ARBA" id="ARBA00023157"/>
    </source>
</evidence>
<dbReference type="InterPro" id="IPR001870">
    <property type="entry name" value="B30.2/SPRY"/>
</dbReference>
<evidence type="ECO:0000256" key="1">
    <source>
        <dbReference type="ARBA" id="ARBA00004251"/>
    </source>
</evidence>
<evidence type="ECO:0000256" key="2">
    <source>
        <dbReference type="ARBA" id="ARBA00007591"/>
    </source>
</evidence>
<evidence type="ECO:0000256" key="9">
    <source>
        <dbReference type="ARBA" id="ARBA00023170"/>
    </source>
</evidence>
<evidence type="ECO:0000256" key="7">
    <source>
        <dbReference type="ARBA" id="ARBA00023136"/>
    </source>
</evidence>
<dbReference type="GO" id="GO:0001817">
    <property type="term" value="P:regulation of cytokine production"/>
    <property type="evidence" value="ECO:0000318"/>
    <property type="project" value="GO_Central"/>
</dbReference>
<dbReference type="SUPFAM" id="SSF49899">
    <property type="entry name" value="Concanavalin A-like lectins/glucanases"/>
    <property type="match status" value="1"/>
</dbReference>
<feature type="coiled-coil region" evidence="12">
    <location>
        <begin position="247"/>
        <end position="297"/>
    </location>
</feature>
<keyword evidence="7 13" id="KW-0472">Membrane</keyword>
<dbReference type="PANTHER" id="PTHR25466">
    <property type="entry name" value="T-LYMPHOCYTE ACTIVATION ANTIGEN"/>
    <property type="match status" value="1"/>
</dbReference>
<evidence type="ECO:0000256" key="14">
    <source>
        <dbReference type="SAM" id="SignalP"/>
    </source>
</evidence>
<keyword evidence="4 13" id="KW-0812">Transmembrane</keyword>
<dbReference type="FunFam" id="2.60.40.10:FF:000088">
    <property type="entry name" value="Butyrophilin subfamily 1 member A1"/>
    <property type="match status" value="1"/>
</dbReference>
<dbReference type="Proteomes" id="UP000018468">
    <property type="component" value="Linkage group LG1"/>
</dbReference>
<dbReference type="EMBL" id="AHAT01031378">
    <property type="status" value="NOT_ANNOTATED_CDS"/>
    <property type="molecule type" value="Genomic_DNA"/>
</dbReference>
<feature type="signal peptide" evidence="14">
    <location>
        <begin position="1"/>
        <end position="15"/>
    </location>
</feature>
<dbReference type="STRING" id="7918.ENSLOCP00000019148"/>
<dbReference type="Bgee" id="ENSLOCG00000015554">
    <property type="expression patterns" value="Expressed in intestine and 12 other cell types or tissues"/>
</dbReference>
<dbReference type="OrthoDB" id="10055806at2759"/>
<dbReference type="Pfam" id="PF22705">
    <property type="entry name" value="C2-set_3"/>
    <property type="match status" value="1"/>
</dbReference>
<dbReference type="OMA" id="CQFESAR"/>
<keyword evidence="3" id="KW-1003">Cell membrane</keyword>
<dbReference type="InterPro" id="IPR013106">
    <property type="entry name" value="Ig_V-set"/>
</dbReference>
<dbReference type="Ensembl" id="ENSLOCT00000019180.1">
    <property type="protein sequence ID" value="ENSLOCP00000019148.1"/>
    <property type="gene ID" value="ENSLOCG00000015554.1"/>
</dbReference>
<evidence type="ECO:0000259" key="16">
    <source>
        <dbReference type="PROSITE" id="PS50835"/>
    </source>
</evidence>
<dbReference type="InterPro" id="IPR003879">
    <property type="entry name" value="Butyrophylin_SPRY"/>
</dbReference>
<accession>W5NET9</accession>
<feature type="transmembrane region" description="Helical" evidence="13">
    <location>
        <begin position="225"/>
        <end position="247"/>
    </location>
</feature>
<dbReference type="InterPro" id="IPR003599">
    <property type="entry name" value="Ig_sub"/>
</dbReference>
<keyword evidence="6 13" id="KW-1133">Transmembrane helix</keyword>
<evidence type="ECO:0000313" key="17">
    <source>
        <dbReference type="Ensembl" id="ENSLOCP00000019148.1"/>
    </source>
</evidence>
<dbReference type="GO" id="GO:0050852">
    <property type="term" value="P:T cell receptor signaling pathway"/>
    <property type="evidence" value="ECO:0000318"/>
    <property type="project" value="GO_Central"/>
</dbReference>
<dbReference type="InterPro" id="IPR013783">
    <property type="entry name" value="Ig-like_fold"/>
</dbReference>
<dbReference type="GeneTree" id="ENSGT01050000244843"/>
<dbReference type="SMART" id="SM00409">
    <property type="entry name" value="IG"/>
    <property type="match status" value="1"/>
</dbReference>
<dbReference type="InterPro" id="IPR013320">
    <property type="entry name" value="ConA-like_dom_sf"/>
</dbReference>
<dbReference type="EMBL" id="AHAT01031379">
    <property type="status" value="NOT_ANNOTATED_CDS"/>
    <property type="molecule type" value="Genomic_DNA"/>
</dbReference>
<evidence type="ECO:0000256" key="12">
    <source>
        <dbReference type="SAM" id="Coils"/>
    </source>
</evidence>
<dbReference type="AlphaFoldDB" id="W5NET9"/>
<keyword evidence="18" id="KW-1185">Reference proteome</keyword>
<keyword evidence="11" id="KW-0393">Immunoglobulin domain</keyword>
<dbReference type="InterPro" id="IPR007110">
    <property type="entry name" value="Ig-like_dom"/>
</dbReference>
<dbReference type="PANTHER" id="PTHR25466:SF2">
    <property type="entry name" value="T-LYMPHOCYTE ACTIVATION ANTIGEN CD86"/>
    <property type="match status" value="1"/>
</dbReference>
<protein>
    <submittedName>
        <fullName evidence="17">Butyrophilin subfamily 1 member A1-like</fullName>
    </submittedName>
</protein>
<dbReference type="InterPro" id="IPR051713">
    <property type="entry name" value="T-cell_Activation_Regulation"/>
</dbReference>
<dbReference type="InterPro" id="IPR053896">
    <property type="entry name" value="BTN3A2-like_Ig-C"/>
</dbReference>
<dbReference type="PRINTS" id="PR01407">
    <property type="entry name" value="BUTYPHLNCDUF"/>
</dbReference>
<dbReference type="RefSeq" id="XP_015198531.1">
    <property type="nucleotide sequence ID" value="XM_015343045.1"/>
</dbReference>
<dbReference type="KEGG" id="loc:107076885"/>
<dbReference type="InParanoid" id="W5NET9"/>
<dbReference type="GO" id="GO:0009897">
    <property type="term" value="C:external side of plasma membrane"/>
    <property type="evidence" value="ECO:0000318"/>
    <property type="project" value="GO_Central"/>
</dbReference>
<dbReference type="GO" id="GO:0005102">
    <property type="term" value="F:signaling receptor binding"/>
    <property type="evidence" value="ECO:0000318"/>
    <property type="project" value="GO_Central"/>
</dbReference>
<dbReference type="InterPro" id="IPR003877">
    <property type="entry name" value="SPRY_dom"/>
</dbReference>
<comment type="subcellular location">
    <subcellularLocation>
        <location evidence="1">Cell membrane</location>
        <topology evidence="1">Single-pass type I membrane protein</topology>
    </subcellularLocation>
</comment>
<evidence type="ECO:0000256" key="13">
    <source>
        <dbReference type="SAM" id="Phobius"/>
    </source>
</evidence>
<name>W5NET9_LEPOC</name>
<dbReference type="Gene3D" id="2.60.40.10">
    <property type="entry name" value="Immunoglobulins"/>
    <property type="match status" value="2"/>
</dbReference>
<keyword evidence="9" id="KW-0675">Receptor</keyword>
<dbReference type="PROSITE" id="PS50835">
    <property type="entry name" value="IG_LIKE"/>
    <property type="match status" value="2"/>
</dbReference>
<organism evidence="17 18">
    <name type="scientific">Lepisosteus oculatus</name>
    <name type="common">Spotted gar</name>
    <dbReference type="NCBI Taxonomy" id="7918"/>
    <lineage>
        <taxon>Eukaryota</taxon>
        <taxon>Metazoa</taxon>
        <taxon>Chordata</taxon>
        <taxon>Craniata</taxon>
        <taxon>Vertebrata</taxon>
        <taxon>Euteleostomi</taxon>
        <taxon>Actinopterygii</taxon>
        <taxon>Neopterygii</taxon>
        <taxon>Holostei</taxon>
        <taxon>Semionotiformes</taxon>
        <taxon>Lepisosteidae</taxon>
        <taxon>Lepisosteus</taxon>
    </lineage>
</organism>
<dbReference type="SMART" id="SM00406">
    <property type="entry name" value="IGv"/>
    <property type="match status" value="1"/>
</dbReference>
<evidence type="ECO:0000256" key="3">
    <source>
        <dbReference type="ARBA" id="ARBA00022475"/>
    </source>
</evidence>
<dbReference type="Pfam" id="PF07686">
    <property type="entry name" value="V-set"/>
    <property type="match status" value="1"/>
</dbReference>
<feature type="domain" description="B30.2/SPRY" evidence="15">
    <location>
        <begin position="256"/>
        <end position="430"/>
    </location>
</feature>
<dbReference type="eggNOG" id="ENOG502QSRZ">
    <property type="taxonomic scope" value="Eukaryota"/>
</dbReference>
<sequence>MTIWLITLLIICASGQDITLQTESEVRGTLLGKVTLGCQILGGKSAETSTVSWLKDGQLIYTKVGSTGTAQSGYEGRASVDSTKLASGDISLILSNATISDKGTYTCQFESARKNMELKLGHLGSRPVFVMKKISSPRSLTLSCNSEGWYPSPAISWTASNGQTLQPEFQQETGPRGMLQVQSKVTLTAEEGLKVSCRMNNPTLGTDTQETLKISGEFPPDVSPWLIAFWVVFFLIVIAAAVAFFFFKKKRDAIKEKERQAKEAERQPLLEHSETDKKDVKENYEKLKKELSDARLVNDSEWKRIQTKKAANVSLTKNSVGPEFSDGNRYWEVDVGDRKEWKVGVKKKDVAVNKDTNTNDSVWALSCGETSGYCAMLPTPFPITPAEPPKKLGCLLDYKEGQLTFYDAERKHRLYTFDAKFEGPVQPFYQ</sequence>
<feature type="chain" id="PRO_5013334329" evidence="14">
    <location>
        <begin position="16"/>
        <end position="430"/>
    </location>
</feature>
<proteinExistence type="inferred from homology"/>
<evidence type="ECO:0000256" key="4">
    <source>
        <dbReference type="ARBA" id="ARBA00022692"/>
    </source>
</evidence>
<comment type="similarity">
    <text evidence="2">Belongs to the immunoglobulin superfamily. BTN/MOG family.</text>
</comment>
<dbReference type="GeneID" id="107076885"/>
<dbReference type="InterPro" id="IPR036179">
    <property type="entry name" value="Ig-like_dom_sf"/>
</dbReference>
<feature type="domain" description="Ig-like" evidence="16">
    <location>
        <begin position="127"/>
        <end position="213"/>
    </location>
</feature>
<feature type="domain" description="Ig-like" evidence="16">
    <location>
        <begin position="28"/>
        <end position="117"/>
    </location>
</feature>
<evidence type="ECO:0000256" key="10">
    <source>
        <dbReference type="ARBA" id="ARBA00023180"/>
    </source>
</evidence>
<keyword evidence="10" id="KW-0325">Glycoprotein</keyword>
<keyword evidence="8" id="KW-1015">Disulfide bond</keyword>
<keyword evidence="12" id="KW-0175">Coiled coil</keyword>
<evidence type="ECO:0000313" key="18">
    <source>
        <dbReference type="Proteomes" id="UP000018468"/>
    </source>
</evidence>
<evidence type="ECO:0000256" key="5">
    <source>
        <dbReference type="ARBA" id="ARBA00022729"/>
    </source>
</evidence>
<dbReference type="HOGENOM" id="CLU_013137_22_2_1"/>
<dbReference type="InterPro" id="IPR043136">
    <property type="entry name" value="B30.2/SPRY_sf"/>
</dbReference>
<dbReference type="PROSITE" id="PS50188">
    <property type="entry name" value="B302_SPRY"/>
    <property type="match status" value="1"/>
</dbReference>
<evidence type="ECO:0000256" key="11">
    <source>
        <dbReference type="ARBA" id="ARBA00023319"/>
    </source>
</evidence>
<evidence type="ECO:0000256" key="6">
    <source>
        <dbReference type="ARBA" id="ARBA00022989"/>
    </source>
</evidence>
<reference evidence="18" key="1">
    <citation type="submission" date="2011-12" db="EMBL/GenBank/DDBJ databases">
        <title>The Draft Genome of Lepisosteus oculatus.</title>
        <authorList>
            <consortium name="The Broad Institute Genome Assembly &amp; Analysis Group"/>
            <consortium name="Computational R&amp;D Group"/>
            <consortium name="and Sequencing Platform"/>
            <person name="Di Palma F."/>
            <person name="Alfoldi J."/>
            <person name="Johnson J."/>
            <person name="Berlin A."/>
            <person name="Gnerre S."/>
            <person name="Jaffe D."/>
            <person name="MacCallum I."/>
            <person name="Young S."/>
            <person name="Walker B.J."/>
            <person name="Lander E.S."/>
            <person name="Lindblad-Toh K."/>
        </authorList>
    </citation>
    <scope>NUCLEOTIDE SEQUENCE [LARGE SCALE GENOMIC DNA]</scope>
</reference>
<evidence type="ECO:0000259" key="15">
    <source>
        <dbReference type="PROSITE" id="PS50188"/>
    </source>
</evidence>
<reference evidence="17" key="3">
    <citation type="submission" date="2025-09" db="UniProtKB">
        <authorList>
            <consortium name="Ensembl"/>
        </authorList>
    </citation>
    <scope>IDENTIFICATION</scope>
</reference>
<dbReference type="Gene3D" id="2.60.120.920">
    <property type="match status" value="1"/>
</dbReference>
<dbReference type="Pfam" id="PF00622">
    <property type="entry name" value="SPRY"/>
    <property type="match status" value="1"/>
</dbReference>
<dbReference type="SMART" id="SM00449">
    <property type="entry name" value="SPRY"/>
    <property type="match status" value="1"/>
</dbReference>
<dbReference type="SUPFAM" id="SSF48726">
    <property type="entry name" value="Immunoglobulin"/>
    <property type="match status" value="2"/>
</dbReference>
<keyword evidence="5 14" id="KW-0732">Signal</keyword>
<reference evidence="17" key="2">
    <citation type="submission" date="2025-08" db="UniProtKB">
        <authorList>
            <consortium name="Ensembl"/>
        </authorList>
    </citation>
    <scope>IDENTIFICATION</scope>
</reference>